<gene>
    <name evidence="2" type="ORF">FN976_09080</name>
</gene>
<dbReference type="Proteomes" id="UP000318199">
    <property type="component" value="Unassembled WGS sequence"/>
</dbReference>
<dbReference type="NCBIfam" id="TIGR00004">
    <property type="entry name" value="Rid family detoxifying hydrolase"/>
    <property type="match status" value="1"/>
</dbReference>
<dbReference type="AlphaFoldDB" id="A0A562ZUD6"/>
<accession>A0A562ZUD6</accession>
<reference evidence="2 3" key="1">
    <citation type="submission" date="2019-07" db="EMBL/GenBank/DDBJ databases">
        <title>Caenimonas sedimenti sp. nov., isolated from activated sludge.</title>
        <authorList>
            <person name="Xu J."/>
        </authorList>
    </citation>
    <scope>NUCLEOTIDE SEQUENCE [LARGE SCALE GENOMIC DNA]</scope>
    <source>
        <strain evidence="2 3">HX-9-20</strain>
    </source>
</reference>
<dbReference type="SUPFAM" id="SSF55298">
    <property type="entry name" value="YjgF-like"/>
    <property type="match status" value="1"/>
</dbReference>
<evidence type="ECO:0000256" key="1">
    <source>
        <dbReference type="ARBA" id="ARBA00010552"/>
    </source>
</evidence>
<dbReference type="InterPro" id="IPR006056">
    <property type="entry name" value="RidA"/>
</dbReference>
<comment type="similarity">
    <text evidence="1">Belongs to the RutC family.</text>
</comment>
<evidence type="ECO:0000313" key="2">
    <source>
        <dbReference type="EMBL" id="TWO71754.1"/>
    </source>
</evidence>
<dbReference type="Pfam" id="PF01042">
    <property type="entry name" value="Ribonuc_L-PSP"/>
    <property type="match status" value="1"/>
</dbReference>
<name>A0A562ZUD6_9BURK</name>
<dbReference type="PANTHER" id="PTHR11803">
    <property type="entry name" value="2-IMINOBUTANOATE/2-IMINOPROPANOATE DEAMINASE RIDA"/>
    <property type="match status" value="1"/>
</dbReference>
<dbReference type="FunFam" id="3.30.1330.40:FF:000001">
    <property type="entry name" value="L-PSP family endoribonuclease"/>
    <property type="match status" value="1"/>
</dbReference>
<dbReference type="CDD" id="cd00448">
    <property type="entry name" value="YjgF_YER057c_UK114_family"/>
    <property type="match status" value="1"/>
</dbReference>
<dbReference type="InterPro" id="IPR006175">
    <property type="entry name" value="YjgF/YER057c/UK114"/>
</dbReference>
<keyword evidence="3" id="KW-1185">Reference proteome</keyword>
<sequence length="129" mass="14089">MPLEHLGNPPVASDRQPRPFSPAVRAGDFVYVSGQVPADENGEIVAGGIEAQTRQVMKNLSTVLALAGCTLDDVCKTTVWLEDARDFGSFNRVYMSFFGEKRPARSTTEARLMVDAKVEIDVVAYKPKA</sequence>
<comment type="caution">
    <text evidence="2">The sequence shown here is derived from an EMBL/GenBank/DDBJ whole genome shotgun (WGS) entry which is preliminary data.</text>
</comment>
<evidence type="ECO:0000313" key="3">
    <source>
        <dbReference type="Proteomes" id="UP000318199"/>
    </source>
</evidence>
<dbReference type="RefSeq" id="WP_145892695.1">
    <property type="nucleotide sequence ID" value="NZ_VOBQ01000006.1"/>
</dbReference>
<dbReference type="InterPro" id="IPR035959">
    <property type="entry name" value="RutC-like_sf"/>
</dbReference>
<dbReference type="OrthoDB" id="9808943at2"/>
<proteinExistence type="inferred from homology"/>
<dbReference type="Gene3D" id="3.30.1330.40">
    <property type="entry name" value="RutC-like"/>
    <property type="match status" value="1"/>
</dbReference>
<dbReference type="GO" id="GO:0005829">
    <property type="term" value="C:cytosol"/>
    <property type="evidence" value="ECO:0007669"/>
    <property type="project" value="TreeGrafter"/>
</dbReference>
<organism evidence="2 3">
    <name type="scientific">Caenimonas sedimenti</name>
    <dbReference type="NCBI Taxonomy" id="2596921"/>
    <lineage>
        <taxon>Bacteria</taxon>
        <taxon>Pseudomonadati</taxon>
        <taxon>Pseudomonadota</taxon>
        <taxon>Betaproteobacteria</taxon>
        <taxon>Burkholderiales</taxon>
        <taxon>Comamonadaceae</taxon>
        <taxon>Caenimonas</taxon>
    </lineage>
</organism>
<dbReference type="PANTHER" id="PTHR11803:SF58">
    <property type="entry name" value="PROTEIN HMF1-RELATED"/>
    <property type="match status" value="1"/>
</dbReference>
<dbReference type="GO" id="GO:0019239">
    <property type="term" value="F:deaminase activity"/>
    <property type="evidence" value="ECO:0007669"/>
    <property type="project" value="TreeGrafter"/>
</dbReference>
<protein>
    <submittedName>
        <fullName evidence="2">RidA family protein</fullName>
    </submittedName>
</protein>
<dbReference type="EMBL" id="VOBQ01000006">
    <property type="protein sequence ID" value="TWO71754.1"/>
    <property type="molecule type" value="Genomic_DNA"/>
</dbReference>